<dbReference type="EC" id="2.7.7.65" evidence="1"/>
<dbReference type="InterPro" id="IPR050469">
    <property type="entry name" value="Diguanylate_Cyclase"/>
</dbReference>
<dbReference type="InterPro" id="IPR043128">
    <property type="entry name" value="Rev_trsase/Diguanyl_cyclase"/>
</dbReference>
<dbReference type="PANTHER" id="PTHR45138:SF9">
    <property type="entry name" value="DIGUANYLATE CYCLASE DGCM-RELATED"/>
    <property type="match status" value="1"/>
</dbReference>
<evidence type="ECO:0000256" key="4">
    <source>
        <dbReference type="SAM" id="Phobius"/>
    </source>
</evidence>
<comment type="catalytic activity">
    <reaction evidence="2">
        <text>2 GTP = 3',3'-c-di-GMP + 2 diphosphate</text>
        <dbReference type="Rhea" id="RHEA:24898"/>
        <dbReference type="ChEBI" id="CHEBI:33019"/>
        <dbReference type="ChEBI" id="CHEBI:37565"/>
        <dbReference type="ChEBI" id="CHEBI:58805"/>
        <dbReference type="EC" id="2.7.7.65"/>
    </reaction>
</comment>
<sequence length="666" mass="72703">MLIFLLCLPAMAAAQAQSVADIIAQTRMHGYDAPSTRIAALEAAKDRPGENASAEAKRQYFVALGQLAAAADNATAFTQAIDGLEQAGQSQACKPCKAQAMVLRASWDLTRKGAATTLTLLTRAEQAMGSDAPPDAWAHLYAARARNYRLAGHYAKSIQDALKALRIADQQKNAALQVEMTILLALDNASLGDFPRADAYIKEAISQATRIGFGFQLAYGYLNLGHIYALRNNREGQYEALTNALQRASAVPDLAEVRMIALSNIADYHLQRNEFETALDYAVQAGTLARSLDEQRSLAIALTNEGIALSHLGQLDKGIERVQQAIAIATKMQNSEHVIGMTKELIGIYERSGRYKEAVDALHRVAEMEKTLTAQERQRDVLALQEEFAVERKQQEIDRLSAINAQQKALAEARNAQRWMWLVVAVALAIAAFYLVRRLRGVRSANRRLSRANEVLEEQTARDPLTGTYNRRHFQNLLQQAAAGLPKHELRTPQPFLSLVVLDLDHFKQINDSFGHDAGDAVLIEVSRRMRDLVRTEDSVVRWGGEEFVLVLPGTGADGACTVVSKVLAAIGSTPVRYKSGSIPVTVSAGATTIPETGVRAWRFALQIADLALYRAKGGGRNHAVCVSLIDERALAETEEEIDLDQAQAQGHLRLRDVAGPGVGTS</sequence>
<evidence type="ECO:0000256" key="1">
    <source>
        <dbReference type="ARBA" id="ARBA00012528"/>
    </source>
</evidence>
<organism evidence="6 7">
    <name type="scientific">Lysobacter soyae</name>
    <dbReference type="NCBI Taxonomy" id="2764185"/>
    <lineage>
        <taxon>Bacteria</taxon>
        <taxon>Pseudomonadati</taxon>
        <taxon>Pseudomonadota</taxon>
        <taxon>Gammaproteobacteria</taxon>
        <taxon>Lysobacterales</taxon>
        <taxon>Lysobacteraceae</taxon>
        <taxon>Lysobacter</taxon>
    </lineage>
</organism>
<keyword evidence="4" id="KW-0812">Transmembrane</keyword>
<dbReference type="PROSITE" id="PS50887">
    <property type="entry name" value="GGDEF"/>
    <property type="match status" value="1"/>
</dbReference>
<dbReference type="SMART" id="SM00028">
    <property type="entry name" value="TPR"/>
    <property type="match status" value="5"/>
</dbReference>
<keyword evidence="3" id="KW-0175">Coiled coil</keyword>
<dbReference type="SUPFAM" id="SSF48452">
    <property type="entry name" value="TPR-like"/>
    <property type="match status" value="1"/>
</dbReference>
<protein>
    <recommendedName>
        <fullName evidence="1">diguanylate cyclase</fullName>
        <ecNumber evidence="1">2.7.7.65</ecNumber>
    </recommendedName>
</protein>
<dbReference type="InterPro" id="IPR011990">
    <property type="entry name" value="TPR-like_helical_dom_sf"/>
</dbReference>
<dbReference type="Pfam" id="PF00990">
    <property type="entry name" value="GGDEF"/>
    <property type="match status" value="1"/>
</dbReference>
<keyword evidence="6" id="KW-0808">Transferase</keyword>
<evidence type="ECO:0000313" key="6">
    <source>
        <dbReference type="EMBL" id="QYR52239.1"/>
    </source>
</evidence>
<evidence type="ECO:0000256" key="3">
    <source>
        <dbReference type="SAM" id="Coils"/>
    </source>
</evidence>
<evidence type="ECO:0000313" key="7">
    <source>
        <dbReference type="Proteomes" id="UP000824755"/>
    </source>
</evidence>
<dbReference type="InterPro" id="IPR029787">
    <property type="entry name" value="Nucleotide_cyclase"/>
</dbReference>
<dbReference type="SUPFAM" id="SSF55073">
    <property type="entry name" value="Nucleotide cyclase"/>
    <property type="match status" value="1"/>
</dbReference>
<feature type="coiled-coil region" evidence="3">
    <location>
        <begin position="365"/>
        <end position="410"/>
    </location>
</feature>
<dbReference type="InterPro" id="IPR019734">
    <property type="entry name" value="TPR_rpt"/>
</dbReference>
<dbReference type="EMBL" id="CP080544">
    <property type="protein sequence ID" value="QYR52239.1"/>
    <property type="molecule type" value="Genomic_DNA"/>
</dbReference>
<feature type="domain" description="GGDEF" evidence="5">
    <location>
        <begin position="495"/>
        <end position="629"/>
    </location>
</feature>
<dbReference type="Proteomes" id="UP000824755">
    <property type="component" value="Chromosome"/>
</dbReference>
<dbReference type="Gene3D" id="3.30.70.270">
    <property type="match status" value="1"/>
</dbReference>
<keyword evidence="4" id="KW-1133">Transmembrane helix</keyword>
<gene>
    <name evidence="6" type="ORF">H8L67_06355</name>
</gene>
<evidence type="ECO:0000256" key="2">
    <source>
        <dbReference type="ARBA" id="ARBA00034247"/>
    </source>
</evidence>
<reference evidence="6 7" key="1">
    <citation type="submission" date="2021-08" db="EMBL/GenBank/DDBJ databases">
        <title>Lysobacter sp. strain CJ11 Genome sequencing and assembly.</title>
        <authorList>
            <person name="Kim I."/>
        </authorList>
    </citation>
    <scope>NUCLEOTIDE SEQUENCE [LARGE SCALE GENOMIC DNA]</scope>
    <source>
        <strain evidence="6 7">CJ11</strain>
    </source>
</reference>
<dbReference type="GO" id="GO:0052621">
    <property type="term" value="F:diguanylate cyclase activity"/>
    <property type="evidence" value="ECO:0007669"/>
    <property type="project" value="UniProtKB-EC"/>
</dbReference>
<evidence type="ECO:0000259" key="5">
    <source>
        <dbReference type="PROSITE" id="PS50887"/>
    </source>
</evidence>
<keyword evidence="4" id="KW-0472">Membrane</keyword>
<dbReference type="InterPro" id="IPR000160">
    <property type="entry name" value="GGDEF_dom"/>
</dbReference>
<proteinExistence type="predicted"/>
<dbReference type="PANTHER" id="PTHR45138">
    <property type="entry name" value="REGULATORY COMPONENTS OF SENSORY TRANSDUCTION SYSTEM"/>
    <property type="match status" value="1"/>
</dbReference>
<feature type="transmembrane region" description="Helical" evidence="4">
    <location>
        <begin position="419"/>
        <end position="436"/>
    </location>
</feature>
<name>A0ABX8WQ11_9GAMM</name>
<keyword evidence="7" id="KW-1185">Reference proteome</keyword>
<dbReference type="RefSeq" id="WP_220379026.1">
    <property type="nucleotide sequence ID" value="NZ_CP080544.1"/>
</dbReference>
<keyword evidence="6" id="KW-0548">Nucleotidyltransferase</keyword>
<dbReference type="NCBIfam" id="TIGR00254">
    <property type="entry name" value="GGDEF"/>
    <property type="match status" value="1"/>
</dbReference>
<dbReference type="CDD" id="cd01949">
    <property type="entry name" value="GGDEF"/>
    <property type="match status" value="1"/>
</dbReference>
<accession>A0ABX8WQ11</accession>
<dbReference type="Gene3D" id="1.25.40.10">
    <property type="entry name" value="Tetratricopeptide repeat domain"/>
    <property type="match status" value="2"/>
</dbReference>
<dbReference type="SMART" id="SM00267">
    <property type="entry name" value="GGDEF"/>
    <property type="match status" value="1"/>
</dbReference>